<evidence type="ECO:0008006" key="4">
    <source>
        <dbReference type="Google" id="ProtNLM"/>
    </source>
</evidence>
<evidence type="ECO:0000313" key="2">
    <source>
        <dbReference type="EMBL" id="MCQ3827851.1"/>
    </source>
</evidence>
<sequence>MKILGLIVSAILVASCAEDSALIATIPTTSSCAKNALEQVEIWNKKFKGTKISLEAKHKGFTQFQHASSPVTGYIEVRSNMLEKEVDPYLNKLASLCLLQPRVKISKDGFGYRIVADEIAKNIETGVSPILVKDLGAEIELSYSASK</sequence>
<evidence type="ECO:0000313" key="3">
    <source>
        <dbReference type="Proteomes" id="UP001205566"/>
    </source>
</evidence>
<accession>A0ABT1NYI6</accession>
<evidence type="ECO:0000256" key="1">
    <source>
        <dbReference type="SAM" id="SignalP"/>
    </source>
</evidence>
<comment type="caution">
    <text evidence="2">The sequence shown here is derived from an EMBL/GenBank/DDBJ whole genome shotgun (WGS) entry which is preliminary data.</text>
</comment>
<dbReference type="PROSITE" id="PS51257">
    <property type="entry name" value="PROKAR_LIPOPROTEIN"/>
    <property type="match status" value="1"/>
</dbReference>
<protein>
    <recommendedName>
        <fullName evidence="4">Lipoprotein</fullName>
    </recommendedName>
</protein>
<name>A0ABT1NYI6_9GAMM</name>
<reference evidence="2" key="1">
    <citation type="thesis" date="2020" institute="Technische Universitat Dresden" country="Dresden, Germany">
        <title>The Agarolytic System of Microbulbifer elongatus PORT2, Isolated from Batu Karas, Pangandaran West Java Indonesia.</title>
        <authorList>
            <person name="Anggraeni S.R."/>
        </authorList>
    </citation>
    <scope>NUCLEOTIDE SEQUENCE</scope>
    <source>
        <strain evidence="2">PORT2</strain>
    </source>
</reference>
<organism evidence="2 3">
    <name type="scientific">Microbulbifer elongatus</name>
    <dbReference type="NCBI Taxonomy" id="86173"/>
    <lineage>
        <taxon>Bacteria</taxon>
        <taxon>Pseudomonadati</taxon>
        <taxon>Pseudomonadota</taxon>
        <taxon>Gammaproteobacteria</taxon>
        <taxon>Cellvibrionales</taxon>
        <taxon>Microbulbiferaceae</taxon>
        <taxon>Microbulbifer</taxon>
    </lineage>
</organism>
<keyword evidence="3" id="KW-1185">Reference proteome</keyword>
<gene>
    <name evidence="2" type="ORF">HXX02_00175</name>
</gene>
<dbReference type="Proteomes" id="UP001205566">
    <property type="component" value="Unassembled WGS sequence"/>
</dbReference>
<feature type="chain" id="PRO_5045524067" description="Lipoprotein" evidence="1">
    <location>
        <begin position="18"/>
        <end position="147"/>
    </location>
</feature>
<dbReference type="RefSeq" id="WP_255872786.1">
    <property type="nucleotide sequence ID" value="NZ_JACASI010000005.1"/>
</dbReference>
<proteinExistence type="predicted"/>
<dbReference type="EMBL" id="JACASI010000005">
    <property type="protein sequence ID" value="MCQ3827851.1"/>
    <property type="molecule type" value="Genomic_DNA"/>
</dbReference>
<feature type="signal peptide" evidence="1">
    <location>
        <begin position="1"/>
        <end position="17"/>
    </location>
</feature>
<keyword evidence="1" id="KW-0732">Signal</keyword>